<keyword evidence="1" id="KW-0812">Transmembrane</keyword>
<protein>
    <submittedName>
        <fullName evidence="2">Uncharacterized protein</fullName>
    </submittedName>
</protein>
<proteinExistence type="predicted"/>
<name>A0A386JND0_GLYSO</name>
<sequence length="100" mass="11335">MPVKERSTGCQSTHCYLIALITIFTYRIIMLFGQSSYSESMSDNLARASSAREYQIELQQVGINTATSPMLNEIAFIFQSFRAQKFERGSLPCHSEGRSR</sequence>
<evidence type="ECO:0000313" key="2">
    <source>
        <dbReference type="EMBL" id="AYD72964.1"/>
    </source>
</evidence>
<keyword evidence="2" id="KW-0496">Mitochondrion</keyword>
<keyword evidence="1" id="KW-1133">Transmembrane helix</keyword>
<feature type="transmembrane region" description="Helical" evidence="1">
    <location>
        <begin position="16"/>
        <end position="33"/>
    </location>
</feature>
<dbReference type="RefSeq" id="YP_009532816.1">
    <property type="nucleotide sequence ID" value="NC_039768.1"/>
</dbReference>
<dbReference type="EMBL" id="MF955859">
    <property type="protein sequence ID" value="AYD72964.1"/>
    <property type="molecule type" value="Genomic_DNA"/>
</dbReference>
<evidence type="ECO:0000256" key="1">
    <source>
        <dbReference type="SAM" id="Phobius"/>
    </source>
</evidence>
<geneLocation type="mitochondrion" evidence="2"/>
<accession>A0A386JND0</accession>
<organism evidence="2">
    <name type="scientific">Glycine soja</name>
    <name type="common">Wild soybean</name>
    <dbReference type="NCBI Taxonomy" id="3848"/>
    <lineage>
        <taxon>Eukaryota</taxon>
        <taxon>Viridiplantae</taxon>
        <taxon>Streptophyta</taxon>
        <taxon>Embryophyta</taxon>
        <taxon>Tracheophyta</taxon>
        <taxon>Spermatophyta</taxon>
        <taxon>Magnoliopsida</taxon>
        <taxon>eudicotyledons</taxon>
        <taxon>Gunneridae</taxon>
        <taxon>Pentapetalae</taxon>
        <taxon>rosids</taxon>
        <taxon>fabids</taxon>
        <taxon>Fabales</taxon>
        <taxon>Fabaceae</taxon>
        <taxon>Papilionoideae</taxon>
        <taxon>50 kb inversion clade</taxon>
        <taxon>NPAAA clade</taxon>
        <taxon>indigoferoid/millettioid clade</taxon>
        <taxon>Phaseoleae</taxon>
        <taxon>Glycine</taxon>
        <taxon>Glycine subgen. Soja</taxon>
    </lineage>
</organism>
<dbReference type="AlphaFoldDB" id="A0A386JND0"/>
<reference evidence="2" key="1">
    <citation type="journal article" date="2018" name="Mitochondrial DNA Part B Resour">
        <title>The first complete mitochondrial genome of wild soybean (Glycine soja).</title>
        <authorList>
            <person name="Asaf S."/>
            <person name="Khan A.L."/>
            <person name="Al-Harrasi A."/>
            <person name="Kim T.H."/>
            <person name="Lee I.-J."/>
        </authorList>
    </citation>
    <scope>NUCLEOTIDE SEQUENCE</scope>
</reference>
<dbReference type="GeneID" id="38334436"/>
<dbReference type="KEGG" id="gsj:38334436"/>
<keyword evidence="1" id="KW-0472">Membrane</keyword>
<dbReference type="Gramene" id="GeneID_38334436_t1">
    <property type="protein sequence ID" value="YP_009532816.1"/>
    <property type="gene ID" value="GeneID_38334436"/>
</dbReference>
<gene>
    <name evidence="2" type="primary">orf100</name>
</gene>